<dbReference type="EMBL" id="CP051206">
    <property type="protein sequence ID" value="QJB46292.1"/>
    <property type="molecule type" value="Genomic_DNA"/>
</dbReference>
<evidence type="ECO:0000313" key="1">
    <source>
        <dbReference type="EMBL" id="QJB46292.1"/>
    </source>
</evidence>
<reference evidence="1 2" key="2">
    <citation type="submission" date="2020-04" db="EMBL/GenBank/DDBJ databases">
        <authorList>
            <person name="Fomenkov A."/>
            <person name="Anton B.P."/>
            <person name="Roberts R.J."/>
        </authorList>
    </citation>
    <scope>NUCLEOTIDE SEQUENCE [LARGE SCALE GENOMIC DNA]</scope>
    <source>
        <strain evidence="1 2">CCAP 1403/13f</strain>
    </source>
</reference>
<organism evidence="1 2">
    <name type="scientific">Dolichospermum flos-aquae CCAP 1403/13F</name>
    <dbReference type="NCBI Taxonomy" id="315271"/>
    <lineage>
        <taxon>Bacteria</taxon>
        <taxon>Bacillati</taxon>
        <taxon>Cyanobacteriota</taxon>
        <taxon>Cyanophyceae</taxon>
        <taxon>Nostocales</taxon>
        <taxon>Aphanizomenonaceae</taxon>
        <taxon>Dolichospermum</taxon>
    </lineage>
</organism>
<reference evidence="1 2" key="1">
    <citation type="submission" date="2020-04" db="EMBL/GenBank/DDBJ databases">
        <title>Genome-Wide Identification of 5-Methylcytosine Sites in Bacterial Genomes By High-Throughput Sequencing of MspJI Restriction Fragments.</title>
        <authorList>
            <person name="Wu V."/>
        </authorList>
    </citation>
    <scope>NUCLEOTIDE SEQUENCE [LARGE SCALE GENOMIC DNA]</scope>
    <source>
        <strain evidence="1 2">CCAP 1403/13f</strain>
    </source>
</reference>
<dbReference type="AlphaFoldDB" id="A0A6H2C379"/>
<proteinExistence type="predicted"/>
<dbReference type="Proteomes" id="UP000502433">
    <property type="component" value="Chromosome"/>
</dbReference>
<gene>
    <name evidence="1" type="ORF">HGD76_21040</name>
</gene>
<dbReference type="KEGG" id="dfs:HGD76_21040"/>
<dbReference type="RefSeq" id="WP_168696932.1">
    <property type="nucleotide sequence ID" value="NZ_CP051206.1"/>
</dbReference>
<protein>
    <recommendedName>
        <fullName evidence="3">DUF2281 domain-containing protein</fullName>
    </recommendedName>
</protein>
<sequence length="76" mass="8737">MSSPAITTVVKMMESLPQDLQDTIAEHLREYLADLQDELKWDNSFKKTQNKLIASAQRARREIAEGLAKPMDYDKL</sequence>
<evidence type="ECO:0008006" key="3">
    <source>
        <dbReference type="Google" id="ProtNLM"/>
    </source>
</evidence>
<evidence type="ECO:0000313" key="2">
    <source>
        <dbReference type="Proteomes" id="UP000502433"/>
    </source>
</evidence>
<accession>A0A6H2C379</accession>
<name>A0A6H2C379_DOLFA</name>